<dbReference type="Gene3D" id="3.30.700.10">
    <property type="entry name" value="Glycoprotein, Type 4 Pilin"/>
    <property type="match status" value="1"/>
</dbReference>
<protein>
    <submittedName>
        <fullName evidence="2">Prepilin-type N-terminal cleavage/methylation domain-containing protein</fullName>
    </submittedName>
</protein>
<keyword evidence="1" id="KW-0812">Transmembrane</keyword>
<dbReference type="InterPro" id="IPR012902">
    <property type="entry name" value="N_methyl_site"/>
</dbReference>
<accession>A0A7M2WSJ9</accession>
<organism evidence="2 3">
    <name type="scientific">Humisphaera borealis</name>
    <dbReference type="NCBI Taxonomy" id="2807512"/>
    <lineage>
        <taxon>Bacteria</taxon>
        <taxon>Pseudomonadati</taxon>
        <taxon>Planctomycetota</taxon>
        <taxon>Phycisphaerae</taxon>
        <taxon>Tepidisphaerales</taxon>
        <taxon>Tepidisphaeraceae</taxon>
        <taxon>Humisphaera</taxon>
    </lineage>
</organism>
<keyword evidence="1" id="KW-0472">Membrane</keyword>
<proteinExistence type="predicted"/>
<dbReference type="NCBIfam" id="TIGR02532">
    <property type="entry name" value="IV_pilin_GFxxxE"/>
    <property type="match status" value="1"/>
</dbReference>
<evidence type="ECO:0000313" key="3">
    <source>
        <dbReference type="Proteomes" id="UP000593765"/>
    </source>
</evidence>
<keyword evidence="3" id="KW-1185">Reference proteome</keyword>
<dbReference type="PANTHER" id="PTHR30093:SF2">
    <property type="entry name" value="TYPE II SECRETION SYSTEM PROTEIN H"/>
    <property type="match status" value="1"/>
</dbReference>
<dbReference type="Pfam" id="PF07963">
    <property type="entry name" value="N_methyl"/>
    <property type="match status" value="1"/>
</dbReference>
<reference evidence="2 3" key="1">
    <citation type="submission" date="2020-10" db="EMBL/GenBank/DDBJ databases">
        <title>Wide distribution of Phycisphaera-like planctomycetes from WD2101 soil group in peatlands and genome analysis of the first cultivated representative.</title>
        <authorList>
            <person name="Dedysh S.N."/>
            <person name="Beletsky A.V."/>
            <person name="Ivanova A."/>
            <person name="Kulichevskaya I.S."/>
            <person name="Suzina N.E."/>
            <person name="Philippov D.A."/>
            <person name="Rakitin A.L."/>
            <person name="Mardanov A.V."/>
            <person name="Ravin N.V."/>
        </authorList>
    </citation>
    <scope>NUCLEOTIDE SEQUENCE [LARGE SCALE GENOMIC DNA]</scope>
    <source>
        <strain evidence="2 3">M1803</strain>
    </source>
</reference>
<dbReference type="KEGG" id="hbs:IPV69_18625"/>
<keyword evidence="1" id="KW-1133">Transmembrane helix</keyword>
<dbReference type="SUPFAM" id="SSF54523">
    <property type="entry name" value="Pili subunits"/>
    <property type="match status" value="1"/>
</dbReference>
<dbReference type="AlphaFoldDB" id="A0A7M2WSJ9"/>
<dbReference type="InterPro" id="IPR045584">
    <property type="entry name" value="Pilin-like"/>
</dbReference>
<evidence type="ECO:0000256" key="1">
    <source>
        <dbReference type="SAM" id="Phobius"/>
    </source>
</evidence>
<evidence type="ECO:0000313" key="2">
    <source>
        <dbReference type="EMBL" id="QOV88254.1"/>
    </source>
</evidence>
<dbReference type="PROSITE" id="PS00409">
    <property type="entry name" value="PROKAR_NTER_METHYL"/>
    <property type="match status" value="1"/>
</dbReference>
<sequence>MSQSLKHRSHSCLGRESLRGGFTLVELLVVIGIIALLISILLPSLSAAREQAASVKCLSNLRQIGVASATYTAQNKSFMLPSDVMDAKFPVSVPNQDVNETWATILVNTGILSYPKWTSTTQPPADDNVFRCPSGVPDMSSVTYLNSAIPSSRTDARGAMGVCHISVQMNPNTTIFVWYGINATNASAKTPFKRVMIDAAGKISGTRKVNEVRNASDMVFLFDGLFGFNYLSTNPNRINARHNNRKITNFLFCDGHAESIPTKTLPGGDGVSVATDFDLTNLEKYPHPKWLLDQR</sequence>
<name>A0A7M2WSJ9_9BACT</name>
<dbReference type="Proteomes" id="UP000593765">
    <property type="component" value="Chromosome"/>
</dbReference>
<feature type="transmembrane region" description="Helical" evidence="1">
    <location>
        <begin position="21"/>
        <end position="42"/>
    </location>
</feature>
<dbReference type="PANTHER" id="PTHR30093">
    <property type="entry name" value="GENERAL SECRETION PATHWAY PROTEIN G"/>
    <property type="match status" value="1"/>
</dbReference>
<dbReference type="EMBL" id="CP063458">
    <property type="protein sequence ID" value="QOV88254.1"/>
    <property type="molecule type" value="Genomic_DNA"/>
</dbReference>
<dbReference type="RefSeq" id="WP_206291229.1">
    <property type="nucleotide sequence ID" value="NZ_CP063458.1"/>
</dbReference>
<gene>
    <name evidence="2" type="ORF">IPV69_18625</name>
</gene>